<evidence type="ECO:0000313" key="2">
    <source>
        <dbReference type="Proteomes" id="UP000244173"/>
    </source>
</evidence>
<dbReference type="AlphaFoldDB" id="A0A2S0PBS5"/>
<proteinExistence type="predicted"/>
<dbReference type="KEGG" id="maer:DAI18_12915"/>
<dbReference type="OrthoDB" id="9256083at2"/>
<organism evidence="1 2">
    <name type="scientific">Microvirgula aerodenitrificans</name>
    <dbReference type="NCBI Taxonomy" id="57480"/>
    <lineage>
        <taxon>Bacteria</taxon>
        <taxon>Pseudomonadati</taxon>
        <taxon>Pseudomonadota</taxon>
        <taxon>Betaproteobacteria</taxon>
        <taxon>Neisseriales</taxon>
        <taxon>Aquaspirillaceae</taxon>
        <taxon>Microvirgula</taxon>
    </lineage>
</organism>
<dbReference type="Proteomes" id="UP000244173">
    <property type="component" value="Chromosome"/>
</dbReference>
<accession>A0A2S0PBS5</accession>
<reference evidence="1 2" key="1">
    <citation type="submission" date="2018-04" db="EMBL/GenBank/DDBJ databases">
        <title>Denitrifier Microvirgula.</title>
        <authorList>
            <person name="Anderson E."/>
            <person name="Jang J."/>
            <person name="Ishii S."/>
        </authorList>
    </citation>
    <scope>NUCLEOTIDE SEQUENCE [LARGE SCALE GENOMIC DNA]</scope>
    <source>
        <strain evidence="1 2">BE2.4</strain>
    </source>
</reference>
<protein>
    <submittedName>
        <fullName evidence="1">Uncharacterized protein</fullName>
    </submittedName>
</protein>
<sequence>MSIQANVNVKFQLGTDSYAVDLKLPSSTPTATAPFLFNVDSLKPDGTVLDNLLAVAVGSSAEIYVAVAPPKSLLTEVAGDVVQQLNVVVSEGTYDPKSQTFKTTP</sequence>
<dbReference type="STRING" id="1122240.GCA_000620105_02644"/>
<gene>
    <name evidence="1" type="ORF">DAI18_12915</name>
</gene>
<evidence type="ECO:0000313" key="1">
    <source>
        <dbReference type="EMBL" id="AVY94839.1"/>
    </source>
</evidence>
<name>A0A2S0PBS5_9NEIS</name>
<keyword evidence="2" id="KW-1185">Reference proteome</keyword>
<dbReference type="EMBL" id="CP028519">
    <property type="protein sequence ID" value="AVY94839.1"/>
    <property type="molecule type" value="Genomic_DNA"/>
</dbReference>